<dbReference type="RefSeq" id="WP_244768409.1">
    <property type="nucleotide sequence ID" value="NZ_BSOP01000018.1"/>
</dbReference>
<sequence length="123" mass="13796">MNDPSKITSLIREALRDDDIARFPDFTEAVSDVCDELERFRSDRSYIIGHNDGWRDALRQEVSRAEADLAEALNLIWRLRSVIEVNIDPSIANRIAALHERHPQLVPGSATASSGKDSDSEHA</sequence>
<evidence type="ECO:0000313" key="3">
    <source>
        <dbReference type="Proteomes" id="UP001156702"/>
    </source>
</evidence>
<gene>
    <name evidence="2" type="ORF">GCM10007923_24540</name>
</gene>
<proteinExistence type="predicted"/>
<name>A0ABQ5ZGV1_9HYPH</name>
<feature type="region of interest" description="Disordered" evidence="1">
    <location>
        <begin position="102"/>
        <end position="123"/>
    </location>
</feature>
<comment type="caution">
    <text evidence="2">The sequence shown here is derived from an EMBL/GenBank/DDBJ whole genome shotgun (WGS) entry which is preliminary data.</text>
</comment>
<dbReference type="EMBL" id="BSOP01000018">
    <property type="protein sequence ID" value="GLR51246.1"/>
    <property type="molecule type" value="Genomic_DNA"/>
</dbReference>
<keyword evidence="3" id="KW-1185">Reference proteome</keyword>
<dbReference type="Proteomes" id="UP001156702">
    <property type="component" value="Unassembled WGS sequence"/>
</dbReference>
<protein>
    <submittedName>
        <fullName evidence="2">Uncharacterized protein</fullName>
    </submittedName>
</protein>
<accession>A0ABQ5ZGV1</accession>
<organism evidence="2 3">
    <name type="scientific">Shinella yambaruensis</name>
    <dbReference type="NCBI Taxonomy" id="415996"/>
    <lineage>
        <taxon>Bacteria</taxon>
        <taxon>Pseudomonadati</taxon>
        <taxon>Pseudomonadota</taxon>
        <taxon>Alphaproteobacteria</taxon>
        <taxon>Hyphomicrobiales</taxon>
        <taxon>Rhizobiaceae</taxon>
        <taxon>Shinella</taxon>
    </lineage>
</organism>
<reference evidence="3" key="1">
    <citation type="journal article" date="2019" name="Int. J. Syst. Evol. Microbiol.">
        <title>The Global Catalogue of Microorganisms (GCM) 10K type strain sequencing project: providing services to taxonomists for standard genome sequencing and annotation.</title>
        <authorList>
            <consortium name="The Broad Institute Genomics Platform"/>
            <consortium name="The Broad Institute Genome Sequencing Center for Infectious Disease"/>
            <person name="Wu L."/>
            <person name="Ma J."/>
        </authorList>
    </citation>
    <scope>NUCLEOTIDE SEQUENCE [LARGE SCALE GENOMIC DNA]</scope>
    <source>
        <strain evidence="3">NBRC 102122</strain>
    </source>
</reference>
<evidence type="ECO:0000256" key="1">
    <source>
        <dbReference type="SAM" id="MobiDB-lite"/>
    </source>
</evidence>
<evidence type="ECO:0000313" key="2">
    <source>
        <dbReference type="EMBL" id="GLR51246.1"/>
    </source>
</evidence>